<evidence type="ECO:0000313" key="4">
    <source>
        <dbReference type="Proteomes" id="UP000246351"/>
    </source>
</evidence>
<dbReference type="InterPro" id="IPR011010">
    <property type="entry name" value="DNA_brk_join_enz"/>
</dbReference>
<name>A0A317Z490_STAPS</name>
<dbReference type="AlphaFoldDB" id="A0A317Z490"/>
<dbReference type="Gene3D" id="1.10.443.10">
    <property type="entry name" value="Intergrase catalytic core"/>
    <property type="match status" value="1"/>
</dbReference>
<dbReference type="Proteomes" id="UP000246351">
    <property type="component" value="Unassembled WGS sequence"/>
</dbReference>
<dbReference type="Pfam" id="PF00589">
    <property type="entry name" value="Phage_integrase"/>
    <property type="match status" value="1"/>
</dbReference>
<dbReference type="STRING" id="937773.SPSINT_1301"/>
<dbReference type="EMBL" id="QEIV01001771">
    <property type="protein sequence ID" value="PWZ95195.1"/>
    <property type="molecule type" value="Genomic_DNA"/>
</dbReference>
<evidence type="ECO:0000259" key="2">
    <source>
        <dbReference type="PROSITE" id="PS51898"/>
    </source>
</evidence>
<dbReference type="PROSITE" id="PS51898">
    <property type="entry name" value="TYR_RECOMBINASE"/>
    <property type="match status" value="1"/>
</dbReference>
<feature type="domain" description="Tyr recombinase" evidence="2">
    <location>
        <begin position="59"/>
        <end position="219"/>
    </location>
</feature>
<accession>A0A317Z490</accession>
<protein>
    <recommendedName>
        <fullName evidence="2">Tyr recombinase domain-containing protein</fullName>
    </recommendedName>
</protein>
<evidence type="ECO:0000313" key="3">
    <source>
        <dbReference type="EMBL" id="PWZ95195.1"/>
    </source>
</evidence>
<keyword evidence="1" id="KW-0233">DNA recombination</keyword>
<evidence type="ECO:0000256" key="1">
    <source>
        <dbReference type="ARBA" id="ARBA00023172"/>
    </source>
</evidence>
<dbReference type="InterPro" id="IPR002104">
    <property type="entry name" value="Integrase_catalytic"/>
</dbReference>
<dbReference type="GO" id="GO:0015074">
    <property type="term" value="P:DNA integration"/>
    <property type="evidence" value="ECO:0007669"/>
    <property type="project" value="InterPro"/>
</dbReference>
<dbReference type="SUPFAM" id="SSF56349">
    <property type="entry name" value="DNA breaking-rejoining enzymes"/>
    <property type="match status" value="1"/>
</dbReference>
<dbReference type="GO" id="GO:0003677">
    <property type="term" value="F:DNA binding"/>
    <property type="evidence" value="ECO:0007669"/>
    <property type="project" value="InterPro"/>
</dbReference>
<organism evidence="3 4">
    <name type="scientific">Staphylococcus pseudintermedius</name>
    <dbReference type="NCBI Taxonomy" id="283734"/>
    <lineage>
        <taxon>Bacteria</taxon>
        <taxon>Bacillati</taxon>
        <taxon>Bacillota</taxon>
        <taxon>Bacilli</taxon>
        <taxon>Bacillales</taxon>
        <taxon>Staphylococcaceae</taxon>
        <taxon>Staphylococcus</taxon>
        <taxon>Staphylococcus intermedius group</taxon>
    </lineage>
</organism>
<reference evidence="3 4" key="1">
    <citation type="journal article" date="2018" name="Vet. Microbiol.">
        <title>Clonal diversity and geographic distribution of methicillin-resistant Staphylococcus pseudintermedius from Australian animals: Discovery of novel sequence types.</title>
        <authorList>
            <person name="Worthing K.A."/>
            <person name="Abraham S."/>
            <person name="Coombs G.W."/>
            <person name="Pang S."/>
            <person name="Saputra S."/>
            <person name="Jordan D."/>
            <person name="Trott D.J."/>
            <person name="Norris J.M."/>
        </authorList>
    </citation>
    <scope>NUCLEOTIDE SEQUENCE [LARGE SCALE GENOMIC DNA]</scope>
    <source>
        <strain evidence="3 4">ST71 3</strain>
    </source>
</reference>
<feature type="non-terminal residue" evidence="3">
    <location>
        <position position="219"/>
    </location>
</feature>
<comment type="caution">
    <text evidence="3">The sequence shown here is derived from an EMBL/GenBank/DDBJ whole genome shotgun (WGS) entry which is preliminary data.</text>
</comment>
<dbReference type="InterPro" id="IPR013762">
    <property type="entry name" value="Integrase-like_cat_sf"/>
</dbReference>
<dbReference type="GO" id="GO:0006310">
    <property type="term" value="P:DNA recombination"/>
    <property type="evidence" value="ECO:0007669"/>
    <property type="project" value="UniProtKB-KW"/>
</dbReference>
<proteinExistence type="predicted"/>
<sequence>MIKIVSTQDFTESYARKINFVIKSSLEYARKEYEFDNTAFFKDVIIPKKEVDKEKLERQRNNYLEKDEMTKVLNEFDAMIKQEKRPKVKITLNLVKNICEVQALTGMRIGEVLALKNEDVDFKNKLIDINGSIYFKKTNGIDYGTKTTVKTEGANRKITVNDRVLTIIRRLQLRNRQFENWETGYINRGFIFTNTRGNPTHLNPILRHLKTVKEKVFEN</sequence>
<gene>
    <name evidence="3" type="ORF">DD924_15890</name>
</gene>